<accession>A0A1T4LTS2</accession>
<reference evidence="3" key="1">
    <citation type="submission" date="2017-02" db="EMBL/GenBank/DDBJ databases">
        <authorList>
            <person name="Varghese N."/>
            <person name="Submissions S."/>
        </authorList>
    </citation>
    <scope>NUCLEOTIDE SEQUENCE [LARGE SCALE GENOMIC DNA]</scope>
    <source>
        <strain evidence="3">ATCC BAA-73</strain>
    </source>
</reference>
<name>A0A1T4LTS2_9FIRM</name>
<evidence type="ECO:0000313" key="3">
    <source>
        <dbReference type="Proteomes" id="UP000190625"/>
    </source>
</evidence>
<dbReference type="PROSITE" id="PS51379">
    <property type="entry name" value="4FE4S_FER_2"/>
    <property type="match status" value="1"/>
</dbReference>
<dbReference type="RefSeq" id="WP_078809729.1">
    <property type="nucleotide sequence ID" value="NZ_FUWM01000009.1"/>
</dbReference>
<feature type="domain" description="4Fe-4S ferredoxin-type" evidence="1">
    <location>
        <begin position="34"/>
        <end position="60"/>
    </location>
</feature>
<proteinExistence type="predicted"/>
<dbReference type="InterPro" id="IPR017896">
    <property type="entry name" value="4Fe4S_Fe-S-bd"/>
</dbReference>
<sequence>MIKRAYIDLELCQQSEDCDAMEYCGKEAIHYDGGMIFVDQECNGCGKCKDHCANKAIKIV</sequence>
<gene>
    <name evidence="2" type="ORF">SAMN02745118_01243</name>
</gene>
<keyword evidence="3" id="KW-1185">Reference proteome</keyword>
<organism evidence="2 3">
    <name type="scientific">Selenihalanaerobacter shriftii</name>
    <dbReference type="NCBI Taxonomy" id="142842"/>
    <lineage>
        <taxon>Bacteria</taxon>
        <taxon>Bacillati</taxon>
        <taxon>Bacillota</taxon>
        <taxon>Clostridia</taxon>
        <taxon>Halanaerobiales</taxon>
        <taxon>Halobacteroidaceae</taxon>
        <taxon>Selenihalanaerobacter</taxon>
    </lineage>
</organism>
<dbReference type="Gene3D" id="3.30.70.20">
    <property type="match status" value="1"/>
</dbReference>
<evidence type="ECO:0000259" key="1">
    <source>
        <dbReference type="PROSITE" id="PS51379"/>
    </source>
</evidence>
<dbReference type="STRING" id="142842.SAMN02745118_01243"/>
<dbReference type="SUPFAM" id="SSF54862">
    <property type="entry name" value="4Fe-4S ferredoxins"/>
    <property type="match status" value="1"/>
</dbReference>
<dbReference type="EMBL" id="FUWM01000009">
    <property type="protein sequence ID" value="SJZ58031.1"/>
    <property type="molecule type" value="Genomic_DNA"/>
</dbReference>
<dbReference type="OrthoDB" id="9778602at2"/>
<protein>
    <recommendedName>
        <fullName evidence="1">4Fe-4S ferredoxin-type domain-containing protein</fullName>
    </recommendedName>
</protein>
<dbReference type="AlphaFoldDB" id="A0A1T4LTS2"/>
<dbReference type="Proteomes" id="UP000190625">
    <property type="component" value="Unassembled WGS sequence"/>
</dbReference>
<evidence type="ECO:0000313" key="2">
    <source>
        <dbReference type="EMBL" id="SJZ58031.1"/>
    </source>
</evidence>